<feature type="region of interest" description="Disordered" evidence="4">
    <location>
        <begin position="1"/>
        <end position="55"/>
    </location>
</feature>
<evidence type="ECO:0000313" key="6">
    <source>
        <dbReference type="Proteomes" id="UP001161017"/>
    </source>
</evidence>
<dbReference type="InterPro" id="IPR008991">
    <property type="entry name" value="Translation_prot_SH3-like_sf"/>
</dbReference>
<name>A0AA43QUI3_9LECA</name>
<keyword evidence="6" id="KW-1185">Reference proteome</keyword>
<dbReference type="FunFam" id="2.30.30.30:FF:000014">
    <property type="entry name" value="60S ribosomal protein L6"/>
    <property type="match status" value="1"/>
</dbReference>
<feature type="compositionally biased region" description="Basic residues" evidence="4">
    <location>
        <begin position="44"/>
        <end position="54"/>
    </location>
</feature>
<dbReference type="GO" id="GO:0003723">
    <property type="term" value="F:RNA binding"/>
    <property type="evidence" value="ECO:0007669"/>
    <property type="project" value="TreeGrafter"/>
</dbReference>
<dbReference type="GO" id="GO:0003735">
    <property type="term" value="F:structural constituent of ribosome"/>
    <property type="evidence" value="ECO:0007669"/>
    <property type="project" value="InterPro"/>
</dbReference>
<evidence type="ECO:0000256" key="1">
    <source>
        <dbReference type="ARBA" id="ARBA00010592"/>
    </source>
</evidence>
<sequence>MASSKTDSKSEPKTKKFGKGERSIPHSSQKAKKFYPAEDEAKPRKVRKSIRPARPRPSLQPGCILILLAGRFRGKRVVLLKHLPQGVLLVTGPFSINGVPLRRVNARYVIATKAKVDLKGIDGKAVEKVSTEGYFTREKAQQKKGEEQFFSQGEKPEVGPEEPLLKGDTMKKQVTSERSGDQKAIDKPLLSAIGKDALMKAYLASNFSLRKGDKPHEMKW</sequence>
<dbReference type="InterPro" id="IPR014722">
    <property type="entry name" value="Rib_uL2_dom2"/>
</dbReference>
<feature type="compositionally biased region" description="Basic and acidic residues" evidence="4">
    <location>
        <begin position="1"/>
        <end position="24"/>
    </location>
</feature>
<dbReference type="Proteomes" id="UP001161017">
    <property type="component" value="Unassembled WGS sequence"/>
</dbReference>
<dbReference type="AlphaFoldDB" id="A0AA43QUI3"/>
<keyword evidence="3" id="KW-0687">Ribonucleoprotein</keyword>
<accession>A0AA43QUI3</accession>
<reference evidence="5" key="1">
    <citation type="journal article" date="2023" name="Genome Biol. Evol.">
        <title>First Whole Genome Sequence and Flow Cytometry Genome Size Data for the Lichen-Forming Fungus Ramalina farinacea (Ascomycota).</title>
        <authorList>
            <person name="Llewellyn T."/>
            <person name="Mian S."/>
            <person name="Hill R."/>
            <person name="Leitch I.J."/>
            <person name="Gaya E."/>
        </authorList>
    </citation>
    <scope>NUCLEOTIDE SEQUENCE</scope>
    <source>
        <strain evidence="5">LIQ254RAFAR</strain>
    </source>
</reference>
<dbReference type="PANTHER" id="PTHR10715:SF0">
    <property type="entry name" value="LARGE RIBOSOMAL SUBUNIT PROTEIN EL6"/>
    <property type="match status" value="1"/>
</dbReference>
<dbReference type="PANTHER" id="PTHR10715">
    <property type="entry name" value="60S RIBOSOMAL PROTEIN L6"/>
    <property type="match status" value="1"/>
</dbReference>
<proteinExistence type="inferred from homology"/>
<dbReference type="Pfam" id="PF01159">
    <property type="entry name" value="Ribosomal_L6e"/>
    <property type="match status" value="1"/>
</dbReference>
<keyword evidence="2 5" id="KW-0689">Ribosomal protein</keyword>
<comment type="similarity">
    <text evidence="1">Belongs to the eukaryotic ribosomal protein eL6 family.</text>
</comment>
<protein>
    <submittedName>
        <fullName evidence="5">60S ribosomal protein L6</fullName>
    </submittedName>
</protein>
<dbReference type="SUPFAM" id="SSF50104">
    <property type="entry name" value="Translation proteins SH3-like domain"/>
    <property type="match status" value="1"/>
</dbReference>
<feature type="region of interest" description="Disordered" evidence="4">
    <location>
        <begin position="141"/>
        <end position="183"/>
    </location>
</feature>
<dbReference type="EMBL" id="JAPUFD010000012">
    <property type="protein sequence ID" value="MDI1490550.1"/>
    <property type="molecule type" value="Genomic_DNA"/>
</dbReference>
<dbReference type="CDD" id="cd13156">
    <property type="entry name" value="KOW_RPL6"/>
    <property type="match status" value="1"/>
</dbReference>
<dbReference type="GO" id="GO:0000027">
    <property type="term" value="P:ribosomal large subunit assembly"/>
    <property type="evidence" value="ECO:0007669"/>
    <property type="project" value="TreeGrafter"/>
</dbReference>
<dbReference type="InterPro" id="IPR041997">
    <property type="entry name" value="Ribosomal_eL6_KOW"/>
</dbReference>
<evidence type="ECO:0000313" key="5">
    <source>
        <dbReference type="EMBL" id="MDI1490550.1"/>
    </source>
</evidence>
<organism evidence="5 6">
    <name type="scientific">Ramalina farinacea</name>
    <dbReference type="NCBI Taxonomy" id="258253"/>
    <lineage>
        <taxon>Eukaryota</taxon>
        <taxon>Fungi</taxon>
        <taxon>Dikarya</taxon>
        <taxon>Ascomycota</taxon>
        <taxon>Pezizomycotina</taxon>
        <taxon>Lecanoromycetes</taxon>
        <taxon>OSLEUM clade</taxon>
        <taxon>Lecanoromycetidae</taxon>
        <taxon>Lecanorales</taxon>
        <taxon>Lecanorineae</taxon>
        <taxon>Ramalinaceae</taxon>
        <taxon>Ramalina</taxon>
    </lineage>
</organism>
<dbReference type="GO" id="GO:0002181">
    <property type="term" value="P:cytoplasmic translation"/>
    <property type="evidence" value="ECO:0007669"/>
    <property type="project" value="TreeGrafter"/>
</dbReference>
<dbReference type="GO" id="GO:0022625">
    <property type="term" value="C:cytosolic large ribosomal subunit"/>
    <property type="evidence" value="ECO:0007669"/>
    <property type="project" value="TreeGrafter"/>
</dbReference>
<gene>
    <name evidence="5" type="primary">RPL6</name>
    <name evidence="5" type="ORF">OHK93_001754</name>
</gene>
<dbReference type="InterPro" id="IPR000915">
    <property type="entry name" value="60S_ribosomal_eL6"/>
</dbReference>
<evidence type="ECO:0000256" key="4">
    <source>
        <dbReference type="SAM" id="MobiDB-lite"/>
    </source>
</evidence>
<comment type="caution">
    <text evidence="5">The sequence shown here is derived from an EMBL/GenBank/DDBJ whole genome shotgun (WGS) entry which is preliminary data.</text>
</comment>
<evidence type="ECO:0000256" key="3">
    <source>
        <dbReference type="ARBA" id="ARBA00023274"/>
    </source>
</evidence>
<feature type="compositionally biased region" description="Basic and acidic residues" evidence="4">
    <location>
        <begin position="154"/>
        <end position="183"/>
    </location>
</feature>
<evidence type="ECO:0000256" key="2">
    <source>
        <dbReference type="ARBA" id="ARBA00022980"/>
    </source>
</evidence>
<dbReference type="Gene3D" id="2.30.30.30">
    <property type="match status" value="1"/>
</dbReference>